<dbReference type="Proteomes" id="UP000186785">
    <property type="component" value="Unassembled WGS sequence"/>
</dbReference>
<feature type="transmembrane region" description="Helical" evidence="2">
    <location>
        <begin position="165"/>
        <end position="185"/>
    </location>
</feature>
<protein>
    <submittedName>
        <fullName evidence="3">Uncharacterized protein</fullName>
    </submittedName>
</protein>
<dbReference type="AlphaFoldDB" id="A0A1Q5PQ53"/>
<evidence type="ECO:0000313" key="3">
    <source>
        <dbReference type="EMBL" id="OKL49642.1"/>
    </source>
</evidence>
<dbReference type="RefSeq" id="WP_073708534.1">
    <property type="nucleotide sequence ID" value="NZ_MQSV01000001.1"/>
</dbReference>
<sequence length="383" mass="42497">MNEKWESRVLHLALKSDLVTDGQVSTLKQKIHDLANSVPDPEDTYGAPEKVAYEVVRELNRGSRVFPGKDYASSYSKYRLTALLGLIFALLLTYRAYTAGPRETGNLPMYVFIMAVTFGVFWASEGATLGSRKTIWKGLGVTVLGLVLIVLPFTVSLFQKVPDNVWIWGGISIVMFAVIALIMNLKPQPADPPANEDWYGDLNTLLLLRYYLRRGERIRLIAEAKAAGGDQPRETLGYPLGYVKDLQLKHRELLDRKERLDSAITNAILLPFLILALGILGSELYTDGSLSTWHWVLFVIVALGCLAYLVAGLMWLKDRYGVKRVQDSKEAVKLKTLPDPAAESEERSGGSELATGYSVHASEDAEPEETLPQSPTHTTPKDS</sequence>
<name>A0A1Q5PQ53_9ACTO</name>
<feature type="transmembrane region" description="Helical" evidence="2">
    <location>
        <begin position="139"/>
        <end position="159"/>
    </location>
</feature>
<feature type="transmembrane region" description="Helical" evidence="2">
    <location>
        <begin position="293"/>
        <end position="316"/>
    </location>
</feature>
<reference evidence="3 4" key="1">
    <citation type="submission" date="2016-11" db="EMBL/GenBank/DDBJ databases">
        <title>Actinomyces gypaetusis sp. nov. isolated from the vulture Gypaetus barbatus in Qinghai Tibet Plateau China.</title>
        <authorList>
            <person name="Meng X."/>
        </authorList>
    </citation>
    <scope>NUCLEOTIDE SEQUENCE [LARGE SCALE GENOMIC DNA]</scope>
    <source>
        <strain evidence="3 4">VUL4_2</strain>
    </source>
</reference>
<feature type="transmembrane region" description="Helical" evidence="2">
    <location>
        <begin position="263"/>
        <end position="281"/>
    </location>
</feature>
<feature type="transmembrane region" description="Helical" evidence="2">
    <location>
        <begin position="78"/>
        <end position="97"/>
    </location>
</feature>
<keyword evidence="2" id="KW-1133">Transmembrane helix</keyword>
<evidence type="ECO:0000256" key="1">
    <source>
        <dbReference type="SAM" id="MobiDB-lite"/>
    </source>
</evidence>
<feature type="region of interest" description="Disordered" evidence="1">
    <location>
        <begin position="335"/>
        <end position="383"/>
    </location>
</feature>
<comment type="caution">
    <text evidence="3">The sequence shown here is derived from an EMBL/GenBank/DDBJ whole genome shotgun (WGS) entry which is preliminary data.</text>
</comment>
<keyword evidence="2" id="KW-0472">Membrane</keyword>
<proteinExistence type="predicted"/>
<gene>
    <name evidence="3" type="ORF">BSR29_01410</name>
</gene>
<keyword evidence="4" id="KW-1185">Reference proteome</keyword>
<dbReference type="STRING" id="1921764.BSR28_01070"/>
<accession>A0A1Q5PQ53</accession>
<feature type="compositionally biased region" description="Polar residues" evidence="1">
    <location>
        <begin position="371"/>
        <end position="383"/>
    </location>
</feature>
<keyword evidence="2" id="KW-0812">Transmembrane</keyword>
<evidence type="ECO:0000313" key="4">
    <source>
        <dbReference type="Proteomes" id="UP000186785"/>
    </source>
</evidence>
<feature type="transmembrane region" description="Helical" evidence="2">
    <location>
        <begin position="109"/>
        <end position="127"/>
    </location>
</feature>
<organism evidence="3 4">
    <name type="scientific">Boudabousia liubingyangii</name>
    <dbReference type="NCBI Taxonomy" id="1921764"/>
    <lineage>
        <taxon>Bacteria</taxon>
        <taxon>Bacillati</taxon>
        <taxon>Actinomycetota</taxon>
        <taxon>Actinomycetes</taxon>
        <taxon>Actinomycetales</taxon>
        <taxon>Actinomycetaceae</taxon>
        <taxon>Boudabousia</taxon>
    </lineage>
</organism>
<evidence type="ECO:0000256" key="2">
    <source>
        <dbReference type="SAM" id="Phobius"/>
    </source>
</evidence>
<dbReference type="EMBL" id="MQSV01000001">
    <property type="protein sequence ID" value="OKL49642.1"/>
    <property type="molecule type" value="Genomic_DNA"/>
</dbReference>